<name>A0A7S0ES09_9CRYP</name>
<feature type="transmembrane region" description="Helical" evidence="11">
    <location>
        <begin position="185"/>
        <end position="207"/>
    </location>
</feature>
<dbReference type="GO" id="GO:0016020">
    <property type="term" value="C:membrane"/>
    <property type="evidence" value="ECO:0007669"/>
    <property type="project" value="UniProtKB-SubCell"/>
</dbReference>
<dbReference type="AlphaFoldDB" id="A0A7S0ES09"/>
<evidence type="ECO:0000256" key="7">
    <source>
        <dbReference type="ARBA" id="ARBA00022801"/>
    </source>
</evidence>
<sequence>MPENYHFAELATVTSREQEIAKDETYARALQAALQREAYANELQSYNADTGANRDAGRMPIEPSNINSMMEDGLIDGVEIDLGYTKMFVTRQELREKGFCRGTLVLYTCPCCINGVGYAVKTFYETALRCKFTSVITLAEIVVFVVTISIYGFTSPSNNNMIGPSSEAFLELGAKYTPYILNGQAWRLVVPIFLHAGVVHILANMYAQVVVGFSSETSWGSPTIAVIYFVSGLAGNIVSAYFSPAILSVGASGAILGVIGAEVAQMIATWQRTQYHLRMSKAKYLFVSLVILIIIGVIEHTNIDNLCHAGGFGCGFCMGLIRFNPDFESTPRKVIAGIFGAVGLVGIVTILVVLFVLDGRPFYTG</sequence>
<evidence type="ECO:0000256" key="6">
    <source>
        <dbReference type="ARBA" id="ARBA00022692"/>
    </source>
</evidence>
<dbReference type="InterPro" id="IPR022764">
    <property type="entry name" value="Peptidase_S54_rhomboid_dom"/>
</dbReference>
<dbReference type="GO" id="GO:0006508">
    <property type="term" value="P:proteolysis"/>
    <property type="evidence" value="ECO:0007669"/>
    <property type="project" value="UniProtKB-KW"/>
</dbReference>
<keyword evidence="7 11" id="KW-0378">Hydrolase</keyword>
<feature type="domain" description="Peptidase S54 rhomboid" evidence="12">
    <location>
        <begin position="183"/>
        <end position="323"/>
    </location>
</feature>
<comment type="subcellular location">
    <subcellularLocation>
        <location evidence="2 11">Membrane</location>
        <topology evidence="2 11">Multi-pass membrane protein</topology>
    </subcellularLocation>
</comment>
<comment type="caution">
    <text evidence="11">Lacks conserved residue(s) required for the propagation of feature annotation.</text>
</comment>
<evidence type="ECO:0000256" key="8">
    <source>
        <dbReference type="ARBA" id="ARBA00022825"/>
    </source>
</evidence>
<dbReference type="Pfam" id="PF01694">
    <property type="entry name" value="Rhomboid"/>
    <property type="match status" value="1"/>
</dbReference>
<keyword evidence="8 11" id="KW-0720">Serine protease</keyword>
<evidence type="ECO:0000256" key="3">
    <source>
        <dbReference type="ARBA" id="ARBA00009045"/>
    </source>
</evidence>
<feature type="transmembrane region" description="Helical" evidence="11">
    <location>
        <begin position="132"/>
        <end position="153"/>
    </location>
</feature>
<evidence type="ECO:0000256" key="11">
    <source>
        <dbReference type="RuleBase" id="RU362115"/>
    </source>
</evidence>
<evidence type="ECO:0000256" key="10">
    <source>
        <dbReference type="ARBA" id="ARBA00023136"/>
    </source>
</evidence>
<dbReference type="Gene3D" id="1.20.1540.10">
    <property type="entry name" value="Rhomboid-like"/>
    <property type="match status" value="1"/>
</dbReference>
<keyword evidence="9 11" id="KW-1133">Transmembrane helix</keyword>
<proteinExistence type="inferred from homology"/>
<comment type="similarity">
    <text evidence="3 11">Belongs to the peptidase S54 family.</text>
</comment>
<keyword evidence="10 11" id="KW-0472">Membrane</keyword>
<organism evidence="13">
    <name type="scientific">Hanusia phi</name>
    <dbReference type="NCBI Taxonomy" id="3032"/>
    <lineage>
        <taxon>Eukaryota</taxon>
        <taxon>Cryptophyceae</taxon>
        <taxon>Pyrenomonadales</taxon>
        <taxon>Geminigeraceae</taxon>
        <taxon>Hanusia</taxon>
    </lineage>
</organism>
<feature type="transmembrane region" description="Helical" evidence="11">
    <location>
        <begin position="245"/>
        <end position="270"/>
    </location>
</feature>
<evidence type="ECO:0000259" key="12">
    <source>
        <dbReference type="Pfam" id="PF01694"/>
    </source>
</evidence>
<comment type="function">
    <text evidence="11">Serine protease involved in intramembrane proteolysis.</text>
</comment>
<feature type="transmembrane region" description="Helical" evidence="11">
    <location>
        <begin position="282"/>
        <end position="300"/>
    </location>
</feature>
<protein>
    <recommendedName>
        <fullName evidence="4">rhomboid protease</fullName>
        <ecNumber evidence="4">3.4.21.105</ecNumber>
    </recommendedName>
</protein>
<dbReference type="EC" id="3.4.21.105" evidence="4"/>
<dbReference type="GO" id="GO:0004252">
    <property type="term" value="F:serine-type endopeptidase activity"/>
    <property type="evidence" value="ECO:0007669"/>
    <property type="project" value="InterPro"/>
</dbReference>
<comment type="catalytic activity">
    <reaction evidence="1 11">
        <text>Cleaves type-1 transmembrane domains using a catalytic dyad composed of serine and histidine that are contributed by different transmembrane domains.</text>
        <dbReference type="EC" id="3.4.21.105"/>
    </reaction>
</comment>
<feature type="transmembrane region" description="Helical" evidence="11">
    <location>
        <begin position="219"/>
        <end position="239"/>
    </location>
</feature>
<feature type="transmembrane region" description="Helical" evidence="11">
    <location>
        <begin position="335"/>
        <end position="357"/>
    </location>
</feature>
<dbReference type="InterPro" id="IPR002610">
    <property type="entry name" value="Peptidase_S54_rhomboid-like"/>
</dbReference>
<dbReference type="PANTHER" id="PTHR22936:SF69">
    <property type="entry name" value="RHOMBOID-LIKE PROTEIN"/>
    <property type="match status" value="1"/>
</dbReference>
<dbReference type="EMBL" id="HBEO01021727">
    <property type="protein sequence ID" value="CAD8491854.1"/>
    <property type="molecule type" value="Transcribed_RNA"/>
</dbReference>
<evidence type="ECO:0000256" key="2">
    <source>
        <dbReference type="ARBA" id="ARBA00004141"/>
    </source>
</evidence>
<gene>
    <name evidence="13" type="ORF">HPHI1048_LOCUS14708</name>
</gene>
<keyword evidence="5 11" id="KW-0645">Protease</keyword>
<dbReference type="SUPFAM" id="SSF144091">
    <property type="entry name" value="Rhomboid-like"/>
    <property type="match status" value="1"/>
</dbReference>
<evidence type="ECO:0000256" key="5">
    <source>
        <dbReference type="ARBA" id="ARBA00022670"/>
    </source>
</evidence>
<evidence type="ECO:0000256" key="4">
    <source>
        <dbReference type="ARBA" id="ARBA00013039"/>
    </source>
</evidence>
<evidence type="ECO:0000256" key="9">
    <source>
        <dbReference type="ARBA" id="ARBA00022989"/>
    </source>
</evidence>
<dbReference type="PANTHER" id="PTHR22936">
    <property type="entry name" value="RHOMBOID-RELATED"/>
    <property type="match status" value="1"/>
</dbReference>
<accession>A0A7S0ES09</accession>
<evidence type="ECO:0000313" key="13">
    <source>
        <dbReference type="EMBL" id="CAD8491854.1"/>
    </source>
</evidence>
<evidence type="ECO:0000256" key="1">
    <source>
        <dbReference type="ARBA" id="ARBA00000156"/>
    </source>
</evidence>
<dbReference type="InterPro" id="IPR035952">
    <property type="entry name" value="Rhomboid-like_sf"/>
</dbReference>
<reference evidence="13" key="1">
    <citation type="submission" date="2021-01" db="EMBL/GenBank/DDBJ databases">
        <authorList>
            <person name="Corre E."/>
            <person name="Pelletier E."/>
            <person name="Niang G."/>
            <person name="Scheremetjew M."/>
            <person name="Finn R."/>
            <person name="Kale V."/>
            <person name="Holt S."/>
            <person name="Cochrane G."/>
            <person name="Meng A."/>
            <person name="Brown T."/>
            <person name="Cohen L."/>
        </authorList>
    </citation>
    <scope>NUCLEOTIDE SEQUENCE</scope>
    <source>
        <strain evidence="13">CCMP325</strain>
    </source>
</reference>
<keyword evidence="6 11" id="KW-0812">Transmembrane</keyword>